<evidence type="ECO:0000313" key="2">
    <source>
        <dbReference type="Proteomes" id="UP000821846"/>
    </source>
</evidence>
<proteinExistence type="predicted"/>
<keyword evidence="2" id="KW-1185">Reference proteome</keyword>
<evidence type="ECO:0000313" key="1">
    <source>
        <dbReference type="EMBL" id="NSG31129.1"/>
    </source>
</evidence>
<reference evidence="1 2" key="1">
    <citation type="journal article" date="2020" name="Cell Host Microbe">
        <title>Functional and Genomic Variation between Human-Derived Isolates of Lachnospiraceae Reveals Inter- and Intra-Species Diversity.</title>
        <authorList>
            <person name="Sorbara M.T."/>
            <person name="Littmann E.R."/>
            <person name="Fontana E."/>
            <person name="Moody T.U."/>
            <person name="Kohout C.E."/>
            <person name="Gjonbalaj M."/>
            <person name="Eaton V."/>
            <person name="Seok R."/>
            <person name="Leiner I.M."/>
            <person name="Pamer E.G."/>
        </authorList>
    </citation>
    <scope>NUCLEOTIDE SEQUENCE [LARGE SCALE GENOMIC DNA]</scope>
    <source>
        <strain evidence="1 2">MSK.14.16</strain>
    </source>
</reference>
<dbReference type="Proteomes" id="UP000821846">
    <property type="component" value="Unassembled WGS sequence"/>
</dbReference>
<organism evidence="1 2">
    <name type="scientific">Faecalicatena fissicatena</name>
    <dbReference type="NCBI Taxonomy" id="290055"/>
    <lineage>
        <taxon>Bacteria</taxon>
        <taxon>Bacillati</taxon>
        <taxon>Bacillota</taxon>
        <taxon>Clostridia</taxon>
        <taxon>Lachnospirales</taxon>
        <taxon>Lachnospiraceae</taxon>
        <taxon>Faecalicatena</taxon>
    </lineage>
</organism>
<accession>A0ABX2H2E1</accession>
<protein>
    <submittedName>
        <fullName evidence="1">Uncharacterized protein</fullName>
    </submittedName>
</protein>
<dbReference type="RefSeq" id="WP_173866882.1">
    <property type="nucleotide sequence ID" value="NZ_JAAWUU010000058.1"/>
</dbReference>
<sequence>MIVVDKRPTMAEWPVRIWAMEEIPEIFDLEARKSMKGTFNQYHMVYSPIRRTAPDSFEYMFGYGEGEIFYLKNEKNKVRRTVLKCSQIEEIYTQRELLNAKIIVKYKADLQDGELETLEFPYIPSVYYLYDPFLNWMLGLDQEFVPALAEQEHPRPEKLYKESPVMYNYVLAAYRLGDCIGDYKYTSEQHRHKWMPWKKVVEEWLEVPMSRGTFTLHSLEYLTECGYLELRNKNAAVQLKKQ</sequence>
<dbReference type="EMBL" id="JAAWUZ010000060">
    <property type="protein sequence ID" value="NSG31129.1"/>
    <property type="molecule type" value="Genomic_DNA"/>
</dbReference>
<comment type="caution">
    <text evidence="1">The sequence shown here is derived from an EMBL/GenBank/DDBJ whole genome shotgun (WGS) entry which is preliminary data.</text>
</comment>
<gene>
    <name evidence="1" type="ORF">HFM93_12815</name>
</gene>
<name>A0ABX2H2E1_9FIRM</name>